<protein>
    <submittedName>
        <fullName evidence="2">Uncharacterized protein</fullName>
    </submittedName>
</protein>
<dbReference type="WBParaSite" id="JU765_v2.g10293.t1">
    <property type="protein sequence ID" value="JU765_v2.g10293.t1"/>
    <property type="gene ID" value="JU765_v2.g10293"/>
</dbReference>
<evidence type="ECO:0000313" key="1">
    <source>
        <dbReference type="Proteomes" id="UP000887576"/>
    </source>
</evidence>
<accession>A0AC34PV77</accession>
<dbReference type="Proteomes" id="UP000887576">
    <property type="component" value="Unplaced"/>
</dbReference>
<proteinExistence type="predicted"/>
<organism evidence="1 2">
    <name type="scientific">Panagrolaimus sp. JU765</name>
    <dbReference type="NCBI Taxonomy" id="591449"/>
    <lineage>
        <taxon>Eukaryota</taxon>
        <taxon>Metazoa</taxon>
        <taxon>Ecdysozoa</taxon>
        <taxon>Nematoda</taxon>
        <taxon>Chromadorea</taxon>
        <taxon>Rhabditida</taxon>
        <taxon>Tylenchina</taxon>
        <taxon>Panagrolaimomorpha</taxon>
        <taxon>Panagrolaimoidea</taxon>
        <taxon>Panagrolaimidae</taxon>
        <taxon>Panagrolaimus</taxon>
    </lineage>
</organism>
<reference evidence="2" key="1">
    <citation type="submission" date="2022-11" db="UniProtKB">
        <authorList>
            <consortium name="WormBaseParasite"/>
        </authorList>
    </citation>
    <scope>IDENTIFICATION</scope>
</reference>
<sequence>MIFDHKNISASPGKLFRYAGKTILMKMFDFSPSVQCEWQAFQAIIFNRSEPIPKKIQLSEIYGKDNVISLTFDGDYLEQVFENDVKVPILIKFYEYISDINCSG</sequence>
<evidence type="ECO:0000313" key="2">
    <source>
        <dbReference type="WBParaSite" id="JU765_v2.g10293.t1"/>
    </source>
</evidence>
<name>A0AC34PV77_9BILA</name>